<dbReference type="EMBL" id="CP028519">
    <property type="protein sequence ID" value="AVY94928.1"/>
    <property type="molecule type" value="Genomic_DNA"/>
</dbReference>
<dbReference type="GO" id="GO:0070069">
    <property type="term" value="C:cytochrome complex"/>
    <property type="evidence" value="ECO:0007669"/>
    <property type="project" value="TreeGrafter"/>
</dbReference>
<dbReference type="NCBIfam" id="TIGR00203">
    <property type="entry name" value="cydB"/>
    <property type="match status" value="1"/>
</dbReference>
<evidence type="ECO:0000256" key="10">
    <source>
        <dbReference type="ARBA" id="ARBA00023004"/>
    </source>
</evidence>
<evidence type="ECO:0000256" key="7">
    <source>
        <dbReference type="ARBA" id="ARBA00022723"/>
    </source>
</evidence>
<feature type="transmembrane region" description="Helical" evidence="12">
    <location>
        <begin position="77"/>
        <end position="100"/>
    </location>
</feature>
<organism evidence="13 14">
    <name type="scientific">Microvirgula aerodenitrificans</name>
    <dbReference type="NCBI Taxonomy" id="57480"/>
    <lineage>
        <taxon>Bacteria</taxon>
        <taxon>Pseudomonadati</taxon>
        <taxon>Pseudomonadota</taxon>
        <taxon>Betaproteobacteria</taxon>
        <taxon>Neisseriales</taxon>
        <taxon>Aquaspirillaceae</taxon>
        <taxon>Microvirgula</taxon>
    </lineage>
</organism>
<evidence type="ECO:0000256" key="9">
    <source>
        <dbReference type="ARBA" id="ARBA00022989"/>
    </source>
</evidence>
<keyword evidence="7" id="KW-0479">Metal-binding</keyword>
<dbReference type="PANTHER" id="PTHR43141:SF5">
    <property type="entry name" value="CYTOCHROME BD-I UBIQUINOL OXIDASE SUBUNIT 2"/>
    <property type="match status" value="1"/>
</dbReference>
<dbReference type="GO" id="GO:0009055">
    <property type="term" value="F:electron transfer activity"/>
    <property type="evidence" value="ECO:0007669"/>
    <property type="project" value="TreeGrafter"/>
</dbReference>
<evidence type="ECO:0000256" key="2">
    <source>
        <dbReference type="ARBA" id="ARBA00007543"/>
    </source>
</evidence>
<gene>
    <name evidence="13" type="primary">cydB</name>
    <name evidence="13" type="ORF">DAI18_13425</name>
</gene>
<evidence type="ECO:0000256" key="3">
    <source>
        <dbReference type="ARBA" id="ARBA00022448"/>
    </source>
</evidence>
<keyword evidence="6 12" id="KW-0812">Transmembrane</keyword>
<keyword evidence="9 12" id="KW-1133">Transmembrane helix</keyword>
<keyword evidence="8" id="KW-0249">Electron transport</keyword>
<evidence type="ECO:0000256" key="6">
    <source>
        <dbReference type="ARBA" id="ARBA00022692"/>
    </source>
</evidence>
<feature type="transmembrane region" description="Helical" evidence="12">
    <location>
        <begin position="265"/>
        <end position="284"/>
    </location>
</feature>
<dbReference type="PIRSF" id="PIRSF000267">
    <property type="entry name" value="Cyt_oxidse_sub2"/>
    <property type="match status" value="1"/>
</dbReference>
<feature type="transmembrane region" description="Helical" evidence="12">
    <location>
        <begin position="334"/>
        <end position="353"/>
    </location>
</feature>
<feature type="transmembrane region" description="Helical" evidence="12">
    <location>
        <begin position="168"/>
        <end position="189"/>
    </location>
</feature>
<evidence type="ECO:0000256" key="8">
    <source>
        <dbReference type="ARBA" id="ARBA00022982"/>
    </source>
</evidence>
<evidence type="ECO:0000256" key="1">
    <source>
        <dbReference type="ARBA" id="ARBA00004651"/>
    </source>
</evidence>
<comment type="similarity">
    <text evidence="2">Belongs to the cytochrome ubiquinol oxidase subunit 2 family.</text>
</comment>
<dbReference type="OrthoDB" id="9776710at2"/>
<dbReference type="PANTHER" id="PTHR43141">
    <property type="entry name" value="CYTOCHROME BD2 SUBUNIT II"/>
    <property type="match status" value="1"/>
</dbReference>
<keyword evidence="14" id="KW-1185">Reference proteome</keyword>
<feature type="transmembrane region" description="Helical" evidence="12">
    <location>
        <begin position="201"/>
        <end position="222"/>
    </location>
</feature>
<dbReference type="Proteomes" id="UP000244173">
    <property type="component" value="Chromosome"/>
</dbReference>
<comment type="subcellular location">
    <subcellularLocation>
        <location evidence="1">Cell membrane</location>
        <topology evidence="1">Multi-pass membrane protein</topology>
    </subcellularLocation>
</comment>
<name>A0A2S0PC16_9NEIS</name>
<sequence>MFDYETLKLIWWGLMAVLLIGFAVTGGFDIGVAVLLPFIGRNDDERRLVINSVGPTWEGNQTWLITFGGALFAAWPLVYAAAFSVLYVALMLTLFALFLRPVGFDYRSKLPSARWRNNWDWALFVGGAVPALVFGVAIGNLFIGLPFAFDSSMHVRYAGSFFDLLNPFGLFCGVLSVAMLTLHGAAFLASKTGGSTVGGRAVFATRVFGLLTLVLFALGGLWTARLPGWQLTAIGALNEALEPLGKAVTITGGAWLANYAAWPTLWVLPLLGILGAFAAVALAGRAPRLTVVASGLACTGVILTAGAALFPFVLPSSLDAVSSLTLWDAVSSHKTLGVMLGVAVIFVPLIMLYTSWVYRVMRGPVTVERLKNDTHSY</sequence>
<keyword evidence="5" id="KW-0349">Heme</keyword>
<feature type="transmembrane region" description="Helical" evidence="12">
    <location>
        <begin position="291"/>
        <end position="314"/>
    </location>
</feature>
<evidence type="ECO:0000256" key="4">
    <source>
        <dbReference type="ARBA" id="ARBA00022475"/>
    </source>
</evidence>
<feature type="transmembrane region" description="Helical" evidence="12">
    <location>
        <begin position="12"/>
        <end position="39"/>
    </location>
</feature>
<dbReference type="InterPro" id="IPR003317">
    <property type="entry name" value="Cyt-d_oxidase_su2"/>
</dbReference>
<evidence type="ECO:0000313" key="13">
    <source>
        <dbReference type="EMBL" id="AVY94928.1"/>
    </source>
</evidence>
<dbReference type="GO" id="GO:0046872">
    <property type="term" value="F:metal ion binding"/>
    <property type="evidence" value="ECO:0007669"/>
    <property type="project" value="UniProtKB-KW"/>
</dbReference>
<proteinExistence type="inferred from homology"/>
<keyword evidence="4" id="KW-1003">Cell membrane</keyword>
<dbReference type="GO" id="GO:0019646">
    <property type="term" value="P:aerobic electron transport chain"/>
    <property type="evidence" value="ECO:0007669"/>
    <property type="project" value="TreeGrafter"/>
</dbReference>
<keyword evidence="11 12" id="KW-0472">Membrane</keyword>
<dbReference type="STRING" id="1122240.GCA_000620105_01600"/>
<keyword evidence="10" id="KW-0408">Iron</keyword>
<dbReference type="AlphaFoldDB" id="A0A2S0PC16"/>
<dbReference type="GO" id="GO:0005886">
    <property type="term" value="C:plasma membrane"/>
    <property type="evidence" value="ECO:0007669"/>
    <property type="project" value="UniProtKB-SubCell"/>
</dbReference>
<evidence type="ECO:0000256" key="5">
    <source>
        <dbReference type="ARBA" id="ARBA00022617"/>
    </source>
</evidence>
<accession>A0A2S0PC16</accession>
<keyword evidence="3" id="KW-0813">Transport</keyword>
<evidence type="ECO:0000256" key="11">
    <source>
        <dbReference type="ARBA" id="ARBA00023136"/>
    </source>
</evidence>
<feature type="transmembrane region" description="Helical" evidence="12">
    <location>
        <begin position="121"/>
        <end position="148"/>
    </location>
</feature>
<dbReference type="RefSeq" id="WP_107889670.1">
    <property type="nucleotide sequence ID" value="NZ_CALFSO010000016.1"/>
</dbReference>
<dbReference type="GO" id="GO:0016682">
    <property type="term" value="F:oxidoreductase activity, acting on diphenols and related substances as donors, oxygen as acceptor"/>
    <property type="evidence" value="ECO:0007669"/>
    <property type="project" value="TreeGrafter"/>
</dbReference>
<dbReference type="Pfam" id="PF02322">
    <property type="entry name" value="Cyt_bd_oxida_II"/>
    <property type="match status" value="1"/>
</dbReference>
<evidence type="ECO:0000256" key="12">
    <source>
        <dbReference type="SAM" id="Phobius"/>
    </source>
</evidence>
<protein>
    <submittedName>
        <fullName evidence="13">Cytochrome d ubiquinol oxidase subunit II</fullName>
    </submittedName>
</protein>
<evidence type="ECO:0000313" key="14">
    <source>
        <dbReference type="Proteomes" id="UP000244173"/>
    </source>
</evidence>
<reference evidence="13 14" key="1">
    <citation type="submission" date="2018-04" db="EMBL/GenBank/DDBJ databases">
        <title>Denitrifier Microvirgula.</title>
        <authorList>
            <person name="Anderson E."/>
            <person name="Jang J."/>
            <person name="Ishii S."/>
        </authorList>
    </citation>
    <scope>NUCLEOTIDE SEQUENCE [LARGE SCALE GENOMIC DNA]</scope>
    <source>
        <strain evidence="13 14">BE2.4</strain>
    </source>
</reference>
<dbReference type="KEGG" id="maer:DAI18_13425"/>